<dbReference type="EMBL" id="VEPZ02000124">
    <property type="protein sequence ID" value="KAE8733137.1"/>
    <property type="molecule type" value="Genomic_DNA"/>
</dbReference>
<keyword evidence="3" id="KW-1185">Reference proteome</keyword>
<feature type="domain" description="DUF4283" evidence="1">
    <location>
        <begin position="7"/>
        <end position="51"/>
    </location>
</feature>
<dbReference type="InterPro" id="IPR025558">
    <property type="entry name" value="DUF4283"/>
</dbReference>
<dbReference type="PANTHER" id="PTHR31286:SF178">
    <property type="entry name" value="DUF4283 DOMAIN-CONTAINING PROTEIN"/>
    <property type="match status" value="1"/>
</dbReference>
<dbReference type="InterPro" id="IPR040256">
    <property type="entry name" value="At4g02000-like"/>
</dbReference>
<sequence>MKKVDDIMELHERFFQVKFSSDEAMEIVLKRSPWTCKGNMFSLLAYDSEKGLDDYSFDTMVVWVRIYNLPFGSMTRSMGMALGGCIGSVMVVDIRLVGGNLGEFLRVRVEIDINQPLRRCVFLDSGKSGKPCVCPLKYEHLPKFCYKCGIIVHNTLLCFVKVDEKASKLPYGDWLKVSV</sequence>
<reference evidence="2" key="1">
    <citation type="submission" date="2019-09" db="EMBL/GenBank/DDBJ databases">
        <title>Draft genome information of white flower Hibiscus syriacus.</title>
        <authorList>
            <person name="Kim Y.-M."/>
        </authorList>
    </citation>
    <scope>NUCLEOTIDE SEQUENCE [LARGE SCALE GENOMIC DNA]</scope>
    <source>
        <strain evidence="2">YM2019G1</strain>
    </source>
</reference>
<dbReference type="Proteomes" id="UP000436088">
    <property type="component" value="Unassembled WGS sequence"/>
</dbReference>
<dbReference type="AlphaFoldDB" id="A0A6A3CXB4"/>
<evidence type="ECO:0000259" key="1">
    <source>
        <dbReference type="Pfam" id="PF14111"/>
    </source>
</evidence>
<name>A0A6A3CXB4_HIBSY</name>
<evidence type="ECO:0000313" key="3">
    <source>
        <dbReference type="Proteomes" id="UP000436088"/>
    </source>
</evidence>
<accession>A0A6A3CXB4</accession>
<dbReference type="Pfam" id="PF14111">
    <property type="entry name" value="DUF4283"/>
    <property type="match status" value="1"/>
</dbReference>
<organism evidence="2 3">
    <name type="scientific">Hibiscus syriacus</name>
    <name type="common">Rose of Sharon</name>
    <dbReference type="NCBI Taxonomy" id="106335"/>
    <lineage>
        <taxon>Eukaryota</taxon>
        <taxon>Viridiplantae</taxon>
        <taxon>Streptophyta</taxon>
        <taxon>Embryophyta</taxon>
        <taxon>Tracheophyta</taxon>
        <taxon>Spermatophyta</taxon>
        <taxon>Magnoliopsida</taxon>
        <taxon>eudicotyledons</taxon>
        <taxon>Gunneridae</taxon>
        <taxon>Pentapetalae</taxon>
        <taxon>rosids</taxon>
        <taxon>malvids</taxon>
        <taxon>Malvales</taxon>
        <taxon>Malvaceae</taxon>
        <taxon>Malvoideae</taxon>
        <taxon>Hibiscus</taxon>
    </lineage>
</organism>
<gene>
    <name evidence="2" type="ORF">F3Y22_tig00001509pilonHSYRG00030</name>
</gene>
<comment type="caution">
    <text evidence="2">The sequence shown here is derived from an EMBL/GenBank/DDBJ whole genome shotgun (WGS) entry which is preliminary data.</text>
</comment>
<dbReference type="PANTHER" id="PTHR31286">
    <property type="entry name" value="GLYCINE-RICH CELL WALL STRUCTURAL PROTEIN 1.8-LIKE"/>
    <property type="match status" value="1"/>
</dbReference>
<proteinExistence type="predicted"/>
<protein>
    <recommendedName>
        <fullName evidence="1">DUF4283 domain-containing protein</fullName>
    </recommendedName>
</protein>
<evidence type="ECO:0000313" key="2">
    <source>
        <dbReference type="EMBL" id="KAE8733137.1"/>
    </source>
</evidence>